<dbReference type="PANTHER" id="PTHR21677">
    <property type="entry name" value="CRAMPED PROTEIN"/>
    <property type="match status" value="1"/>
</dbReference>
<feature type="region of interest" description="Disordered" evidence="3">
    <location>
        <begin position="76"/>
        <end position="113"/>
    </location>
</feature>
<dbReference type="Proteomes" id="UP000237271">
    <property type="component" value="Unassembled WGS sequence"/>
</dbReference>
<feature type="compositionally biased region" description="Polar residues" evidence="3">
    <location>
        <begin position="531"/>
        <end position="545"/>
    </location>
</feature>
<dbReference type="OrthoDB" id="168337at2759"/>
<evidence type="ECO:0000256" key="3">
    <source>
        <dbReference type="SAM" id="MobiDB-lite"/>
    </source>
</evidence>
<dbReference type="InterPro" id="IPR055315">
    <property type="entry name" value="Cramped-like"/>
</dbReference>
<gene>
    <name evidence="4" type="ORF">PHPALM_30940</name>
</gene>
<feature type="region of interest" description="Disordered" evidence="3">
    <location>
        <begin position="302"/>
        <end position="382"/>
    </location>
</feature>
<dbReference type="GO" id="GO:0005634">
    <property type="term" value="C:nucleus"/>
    <property type="evidence" value="ECO:0007669"/>
    <property type="project" value="TreeGrafter"/>
</dbReference>
<protein>
    <submittedName>
        <fullName evidence="4">Uncharacterized protein</fullName>
    </submittedName>
</protein>
<evidence type="ECO:0000256" key="1">
    <source>
        <dbReference type="ARBA" id="ARBA00023125"/>
    </source>
</evidence>
<keyword evidence="5" id="KW-1185">Reference proteome</keyword>
<sequence length="648" mass="72297">MLTAILTMEDSHHFPADATHEKTTEQFTATDSVLNVELGDHDAQLLDAALDITFDTDLSPILEPFADATVAMSPLKMQRRHSKSPRIGRTTSSPLRRTSTVATPRQANRTGEETALLKRPRTRSSSWMEQEQNTFFSMFKVKWPCTPEAEPVPPFSSLLLQRFDAISTKVRTKSVMEVRQFYTTVMQNISGLLDVVDNDIDLTNPDQVRIAVWCWSKLMADKKHYEEFKALGSQTISMKSNLANVLLQSIIRSRRQMLKAKSDNSASNSKVPPPGLTSISAWVSRSNLSSFFAKGDVPVQGASKVQIHHPMVRKKHSDSQGKPSMVSRARISSVTENAKKVLSLPTAQQSNGESPARVTLKRKRSSSIDRSPAAGSAKKNRHTEVEAIAFTSPIPTDKRSRSRTRNGIAFHTPQQSRKKIYIKMRMVPRDKQTKADMVRCGCRPKVELKLSSTKKISEITDHMSEKWVKVRSVLPKGAALCFFQKNGSDKWSKEDSNVTCFDIWKQCGKQNSGENVVEVSYLWKAPEKWTKSANPSDDENVQSQDLMPLQAPPGLFDQEVSAATNQALSSGDESETAQLSPARGLQEFGEKVAFDRSITAEAKEEAVALEALINDNGDEDLGEEYSPTTGRLRRRIKPVLVSKEEFNI</sequence>
<reference evidence="4 5" key="1">
    <citation type="journal article" date="2017" name="Genome Biol. Evol.">
        <title>Phytophthora megakarya and P. palmivora, closely related causal agents of cacao black pod rot, underwent increases in genome sizes and gene numbers by different mechanisms.</title>
        <authorList>
            <person name="Ali S.S."/>
            <person name="Shao J."/>
            <person name="Lary D.J."/>
            <person name="Kronmiller B."/>
            <person name="Shen D."/>
            <person name="Strem M.D."/>
            <person name="Amoako-Attah I."/>
            <person name="Akrofi A.Y."/>
            <person name="Begoude B.A."/>
            <person name="Ten Hoopen G.M."/>
            <person name="Coulibaly K."/>
            <person name="Kebe B.I."/>
            <person name="Melnick R.L."/>
            <person name="Guiltinan M.J."/>
            <person name="Tyler B.M."/>
            <person name="Meinhardt L.W."/>
            <person name="Bailey B.A."/>
        </authorList>
    </citation>
    <scope>NUCLEOTIDE SEQUENCE [LARGE SCALE GENOMIC DNA]</scope>
    <source>
        <strain evidence="5">sbr112.9</strain>
        <tissue evidence="4">Mycelia</tissue>
    </source>
</reference>
<feature type="region of interest" description="Disordered" evidence="3">
    <location>
        <begin position="530"/>
        <end position="553"/>
    </location>
</feature>
<evidence type="ECO:0000313" key="5">
    <source>
        <dbReference type="Proteomes" id="UP000237271"/>
    </source>
</evidence>
<keyword evidence="2" id="KW-0539">Nucleus</keyword>
<feature type="compositionally biased region" description="Basic residues" evidence="3">
    <location>
        <begin position="77"/>
        <end position="86"/>
    </location>
</feature>
<accession>A0A2P4X3W5</accession>
<evidence type="ECO:0000256" key="2">
    <source>
        <dbReference type="ARBA" id="ARBA00023242"/>
    </source>
</evidence>
<dbReference type="GO" id="GO:0003682">
    <property type="term" value="F:chromatin binding"/>
    <property type="evidence" value="ECO:0007669"/>
    <property type="project" value="InterPro"/>
</dbReference>
<evidence type="ECO:0000313" key="4">
    <source>
        <dbReference type="EMBL" id="POM60228.1"/>
    </source>
</evidence>
<comment type="caution">
    <text evidence="4">The sequence shown here is derived from an EMBL/GenBank/DDBJ whole genome shotgun (WGS) entry which is preliminary data.</text>
</comment>
<dbReference type="PANTHER" id="PTHR21677:SF1">
    <property type="entry name" value="PROTEIN CRAMPED-LIKE"/>
    <property type="match status" value="1"/>
</dbReference>
<dbReference type="GO" id="GO:0003677">
    <property type="term" value="F:DNA binding"/>
    <property type="evidence" value="ECO:0007669"/>
    <property type="project" value="UniProtKB-KW"/>
</dbReference>
<feature type="compositionally biased region" description="Low complexity" evidence="3">
    <location>
        <begin position="89"/>
        <end position="100"/>
    </location>
</feature>
<keyword evidence="1" id="KW-0238">DNA-binding</keyword>
<name>A0A2P4X3W5_9STRA</name>
<dbReference type="AlphaFoldDB" id="A0A2P4X3W5"/>
<dbReference type="GO" id="GO:0007389">
    <property type="term" value="P:pattern specification process"/>
    <property type="evidence" value="ECO:0007669"/>
    <property type="project" value="TreeGrafter"/>
</dbReference>
<proteinExistence type="predicted"/>
<dbReference type="EMBL" id="NCKW01016913">
    <property type="protein sequence ID" value="POM60228.1"/>
    <property type="molecule type" value="Genomic_DNA"/>
</dbReference>
<organism evidence="4 5">
    <name type="scientific">Phytophthora palmivora</name>
    <dbReference type="NCBI Taxonomy" id="4796"/>
    <lineage>
        <taxon>Eukaryota</taxon>
        <taxon>Sar</taxon>
        <taxon>Stramenopiles</taxon>
        <taxon>Oomycota</taxon>
        <taxon>Peronosporomycetes</taxon>
        <taxon>Peronosporales</taxon>
        <taxon>Peronosporaceae</taxon>
        <taxon>Phytophthora</taxon>
    </lineage>
</organism>
<feature type="compositionally biased region" description="Basic residues" evidence="3">
    <location>
        <begin position="306"/>
        <end position="316"/>
    </location>
</feature>